<proteinExistence type="predicted"/>
<evidence type="ECO:0000313" key="2">
    <source>
        <dbReference type="Proteomes" id="UP001596047"/>
    </source>
</evidence>
<dbReference type="EMBL" id="JBHSOW010000005">
    <property type="protein sequence ID" value="MFC5647662.1"/>
    <property type="molecule type" value="Genomic_DNA"/>
</dbReference>
<dbReference type="InterPro" id="IPR006379">
    <property type="entry name" value="HAD-SF_hydro_IIB"/>
</dbReference>
<dbReference type="PANTHER" id="PTHR10000:SF53">
    <property type="entry name" value="5-AMINO-6-(5-PHOSPHO-D-RIBITYLAMINO)URACIL PHOSPHATASE YBJI-RELATED"/>
    <property type="match status" value="1"/>
</dbReference>
<dbReference type="NCBIfam" id="TIGR01484">
    <property type="entry name" value="HAD-SF-IIB"/>
    <property type="match status" value="1"/>
</dbReference>
<comment type="caution">
    <text evidence="1">The sequence shown here is derived from an EMBL/GenBank/DDBJ whole genome shotgun (WGS) entry which is preliminary data.</text>
</comment>
<dbReference type="Gene3D" id="3.30.1240.10">
    <property type="match status" value="1"/>
</dbReference>
<reference evidence="2" key="1">
    <citation type="journal article" date="2019" name="Int. J. Syst. Evol. Microbiol.">
        <title>The Global Catalogue of Microorganisms (GCM) 10K type strain sequencing project: providing services to taxonomists for standard genome sequencing and annotation.</title>
        <authorList>
            <consortium name="The Broad Institute Genomics Platform"/>
            <consortium name="The Broad Institute Genome Sequencing Center for Infectious Disease"/>
            <person name="Wu L."/>
            <person name="Ma J."/>
        </authorList>
    </citation>
    <scope>NUCLEOTIDE SEQUENCE [LARGE SCALE GENOMIC DNA]</scope>
    <source>
        <strain evidence="2">CGMCC 1.3240</strain>
    </source>
</reference>
<dbReference type="Pfam" id="PF08282">
    <property type="entry name" value="Hydrolase_3"/>
    <property type="match status" value="1"/>
</dbReference>
<dbReference type="InterPro" id="IPR036412">
    <property type="entry name" value="HAD-like_sf"/>
</dbReference>
<name>A0ABW0VPI6_9BACL</name>
<keyword evidence="2" id="KW-1185">Reference proteome</keyword>
<evidence type="ECO:0000313" key="1">
    <source>
        <dbReference type="EMBL" id="MFC5647662.1"/>
    </source>
</evidence>
<sequence>MDSILDLDGTICFGGNPVSEPIVHALEKVQSVGHHVIFSSARPIRDMLPVLDKRLHHCTMIGGNGSLIFQDGKMRSAAFREDQRKHLMRLIEKYEATYLIDGEWDYSYRGPEGHPVLNYVDALNLARNVPVEDHPFIVKLLIITANNVEQLVFELKGMDVAVHRYQNDPIVDISPQNTDKYTALKQLGIQNGHYIAFGNDTNDVTMFQGAAHTHRGLGKYASERIALNGDFEREIASKLLWLSLQHR</sequence>
<gene>
    <name evidence="1" type="ORF">ACFPYJ_00705</name>
</gene>
<dbReference type="Gene3D" id="3.40.50.1000">
    <property type="entry name" value="HAD superfamily/HAD-like"/>
    <property type="match status" value="1"/>
</dbReference>
<dbReference type="PANTHER" id="PTHR10000">
    <property type="entry name" value="PHOSPHOSERINE PHOSPHATASE"/>
    <property type="match status" value="1"/>
</dbReference>
<dbReference type="GO" id="GO:0016787">
    <property type="term" value="F:hydrolase activity"/>
    <property type="evidence" value="ECO:0007669"/>
    <property type="project" value="UniProtKB-KW"/>
</dbReference>
<dbReference type="Proteomes" id="UP001596047">
    <property type="component" value="Unassembled WGS sequence"/>
</dbReference>
<dbReference type="RefSeq" id="WP_379186110.1">
    <property type="nucleotide sequence ID" value="NZ_JBHSOW010000005.1"/>
</dbReference>
<organism evidence="1 2">
    <name type="scientific">Paenibacillus solisilvae</name>
    <dbReference type="NCBI Taxonomy" id="2486751"/>
    <lineage>
        <taxon>Bacteria</taxon>
        <taxon>Bacillati</taxon>
        <taxon>Bacillota</taxon>
        <taxon>Bacilli</taxon>
        <taxon>Bacillales</taxon>
        <taxon>Paenibacillaceae</taxon>
        <taxon>Paenibacillus</taxon>
    </lineage>
</organism>
<dbReference type="InterPro" id="IPR023214">
    <property type="entry name" value="HAD_sf"/>
</dbReference>
<dbReference type="SUPFAM" id="SSF56784">
    <property type="entry name" value="HAD-like"/>
    <property type="match status" value="1"/>
</dbReference>
<keyword evidence="1" id="KW-0378">Hydrolase</keyword>
<accession>A0ABW0VPI6</accession>
<protein>
    <submittedName>
        <fullName evidence="1">HAD-IIB family hydrolase</fullName>
    </submittedName>
</protein>